<dbReference type="STRING" id="996342.SAMN05443551_0753"/>
<dbReference type="InterPro" id="IPR009959">
    <property type="entry name" value="Cyclase_SnoaL-like"/>
</dbReference>
<gene>
    <name evidence="2" type="ORF">SAMN05443551_0753</name>
</gene>
<dbReference type="Pfam" id="PF12680">
    <property type="entry name" value="SnoaL_2"/>
    <property type="match status" value="1"/>
</dbReference>
<dbReference type="PANTHER" id="PTHR38436:SF1">
    <property type="entry name" value="ESTER CYCLASE"/>
    <property type="match status" value="1"/>
</dbReference>
<dbReference type="RefSeq" id="WP_072776143.1">
    <property type="nucleotide sequence ID" value="NZ_FQXC01000001.1"/>
</dbReference>
<name>A0A1M5N3D4_9RHOB</name>
<feature type="domain" description="SnoaL-like" evidence="1">
    <location>
        <begin position="158"/>
        <end position="258"/>
    </location>
</feature>
<accession>A0A1M5N3D4</accession>
<dbReference type="InterPro" id="IPR032710">
    <property type="entry name" value="NTF2-like_dom_sf"/>
</dbReference>
<dbReference type="AlphaFoldDB" id="A0A1M5N3D4"/>
<evidence type="ECO:0000259" key="1">
    <source>
        <dbReference type="Pfam" id="PF12680"/>
    </source>
</evidence>
<dbReference type="Pfam" id="PF07366">
    <property type="entry name" value="SnoaL"/>
    <property type="match status" value="1"/>
</dbReference>
<dbReference type="EMBL" id="FQXC01000001">
    <property type="protein sequence ID" value="SHG84051.1"/>
    <property type="molecule type" value="Genomic_DNA"/>
</dbReference>
<dbReference type="InterPro" id="IPR037401">
    <property type="entry name" value="SnoaL-like"/>
</dbReference>
<dbReference type="SUPFAM" id="SSF54427">
    <property type="entry name" value="NTF2-like"/>
    <property type="match status" value="2"/>
</dbReference>
<protein>
    <submittedName>
        <fullName evidence="2">Predicted SnoaL-like aldol condensation-catalyzing enzyme</fullName>
    </submittedName>
</protein>
<dbReference type="GO" id="GO:0030638">
    <property type="term" value="P:polyketide metabolic process"/>
    <property type="evidence" value="ECO:0007669"/>
    <property type="project" value="InterPro"/>
</dbReference>
<evidence type="ECO:0000313" key="2">
    <source>
        <dbReference type="EMBL" id="SHG84051.1"/>
    </source>
</evidence>
<sequence length="264" mass="28477">MSISTAEKNTVLVEKLFLKGFSKNNAAVLREVLSKDFTLSSAGAVADDQSTDSGSRETLIAGMRHNHNCFEGWGFVIEHIMASENHVAARWAATGKHVGSFMGEAPTGQMVTLKGNSLYRIENGKIVADWVFANQAEFGAQLGIGALPPLGSGEMLVRSFWSKVINAHDPDAADALMAKDYKQHAVGIGQGPEGFKAFFRDVLASSQGMKAEVLGLIEAETLVVSSTRVSFDVPPEGWSASQTIIDVFRTDGMKLLEHWDMAAE</sequence>
<evidence type="ECO:0000313" key="3">
    <source>
        <dbReference type="Proteomes" id="UP000184221"/>
    </source>
</evidence>
<proteinExistence type="predicted"/>
<reference evidence="2 3" key="1">
    <citation type="submission" date="2016-11" db="EMBL/GenBank/DDBJ databases">
        <authorList>
            <person name="Jaros S."/>
            <person name="Januszkiewicz K."/>
            <person name="Wedrychowicz H."/>
        </authorList>
    </citation>
    <scope>NUCLEOTIDE SEQUENCE [LARGE SCALE GENOMIC DNA]</scope>
    <source>
        <strain evidence="2 3">DSM 29431</strain>
    </source>
</reference>
<dbReference type="Gene3D" id="3.10.450.50">
    <property type="match status" value="2"/>
</dbReference>
<dbReference type="PANTHER" id="PTHR38436">
    <property type="entry name" value="POLYKETIDE CYCLASE SNOAL-LIKE DOMAIN"/>
    <property type="match status" value="1"/>
</dbReference>
<keyword evidence="3" id="KW-1185">Reference proteome</keyword>
<dbReference type="Proteomes" id="UP000184221">
    <property type="component" value="Unassembled WGS sequence"/>
</dbReference>
<organism evidence="2 3">
    <name type="scientific">Marivita hallyeonensis</name>
    <dbReference type="NCBI Taxonomy" id="996342"/>
    <lineage>
        <taxon>Bacteria</taxon>
        <taxon>Pseudomonadati</taxon>
        <taxon>Pseudomonadota</taxon>
        <taxon>Alphaproteobacteria</taxon>
        <taxon>Rhodobacterales</taxon>
        <taxon>Roseobacteraceae</taxon>
        <taxon>Marivita</taxon>
    </lineage>
</organism>